<dbReference type="GeneID" id="72065785"/>
<name>A0A9Q8QEI5_9HYPO</name>
<proteinExistence type="predicted"/>
<organism evidence="1 2">
    <name type="scientific">Purpureocillium takamizusanense</name>
    <dbReference type="NCBI Taxonomy" id="2060973"/>
    <lineage>
        <taxon>Eukaryota</taxon>
        <taxon>Fungi</taxon>
        <taxon>Dikarya</taxon>
        <taxon>Ascomycota</taxon>
        <taxon>Pezizomycotina</taxon>
        <taxon>Sordariomycetes</taxon>
        <taxon>Hypocreomycetidae</taxon>
        <taxon>Hypocreales</taxon>
        <taxon>Ophiocordycipitaceae</taxon>
        <taxon>Purpureocillium</taxon>
    </lineage>
</organism>
<dbReference type="KEGG" id="ptkz:JDV02_003829"/>
<dbReference type="EMBL" id="CP086356">
    <property type="protein sequence ID" value="UNI17489.1"/>
    <property type="molecule type" value="Genomic_DNA"/>
</dbReference>
<gene>
    <name evidence="1" type="ORF">JDV02_003829</name>
</gene>
<dbReference type="AlphaFoldDB" id="A0A9Q8QEI5"/>
<accession>A0A9Q8QEI5</accession>
<protein>
    <submittedName>
        <fullName evidence="1">Uncharacterized protein</fullName>
    </submittedName>
</protein>
<evidence type="ECO:0000313" key="2">
    <source>
        <dbReference type="Proteomes" id="UP000829364"/>
    </source>
</evidence>
<reference evidence="1" key="1">
    <citation type="submission" date="2021-11" db="EMBL/GenBank/DDBJ databases">
        <title>Purpureocillium_takamizusanense_genome.</title>
        <authorList>
            <person name="Nguyen N.-H."/>
        </authorList>
    </citation>
    <scope>NUCLEOTIDE SEQUENCE</scope>
    <source>
        <strain evidence="1">PT3</strain>
    </source>
</reference>
<sequence length="205" mass="22125">MDGWMEGNQESDEAASGAMRASGHCLVGELPRRASDAPYLLGATAGRDAVLRLRPGERGSCRGRNRARRLPWAWGCNTSESRRGRRGDDETAVSRAGQCGTVDLPALGRLSPSEICNRHHVARAGILHAGRASHEASPWSTSSFSARWWSQRAELCVVSKPGRICVERVCVRPTPTYVNDAASLFKGSTSLSDDEANDDDDAMAS</sequence>
<keyword evidence="2" id="KW-1185">Reference proteome</keyword>
<dbReference type="RefSeq" id="XP_047840970.1">
    <property type="nucleotide sequence ID" value="XM_047984995.1"/>
</dbReference>
<evidence type="ECO:0000313" key="1">
    <source>
        <dbReference type="EMBL" id="UNI17489.1"/>
    </source>
</evidence>
<dbReference type="Proteomes" id="UP000829364">
    <property type="component" value="Chromosome 3"/>
</dbReference>